<evidence type="ECO:0000313" key="1">
    <source>
        <dbReference type="EMBL" id="JAH88297.1"/>
    </source>
</evidence>
<reference evidence="1" key="1">
    <citation type="submission" date="2014-11" db="EMBL/GenBank/DDBJ databases">
        <authorList>
            <person name="Amaro Gonzalez C."/>
        </authorList>
    </citation>
    <scope>NUCLEOTIDE SEQUENCE</scope>
</reference>
<sequence length="19" mass="2188">MLPKCNATEAMFSKIQLDF</sequence>
<dbReference type="AlphaFoldDB" id="A0A0E9WD87"/>
<accession>A0A0E9WD87</accession>
<protein>
    <submittedName>
        <fullName evidence="1">Uncharacterized protein</fullName>
    </submittedName>
</protein>
<proteinExistence type="predicted"/>
<dbReference type="EMBL" id="GBXM01020280">
    <property type="protein sequence ID" value="JAH88297.1"/>
    <property type="molecule type" value="Transcribed_RNA"/>
</dbReference>
<reference evidence="1" key="2">
    <citation type="journal article" date="2015" name="Fish Shellfish Immunol.">
        <title>Early steps in the European eel (Anguilla anguilla)-Vibrio vulnificus interaction in the gills: Role of the RtxA13 toxin.</title>
        <authorList>
            <person name="Callol A."/>
            <person name="Pajuelo D."/>
            <person name="Ebbesson L."/>
            <person name="Teles M."/>
            <person name="MacKenzie S."/>
            <person name="Amaro C."/>
        </authorList>
    </citation>
    <scope>NUCLEOTIDE SEQUENCE</scope>
</reference>
<name>A0A0E9WD87_ANGAN</name>
<organism evidence="1">
    <name type="scientific">Anguilla anguilla</name>
    <name type="common">European freshwater eel</name>
    <name type="synonym">Muraena anguilla</name>
    <dbReference type="NCBI Taxonomy" id="7936"/>
    <lineage>
        <taxon>Eukaryota</taxon>
        <taxon>Metazoa</taxon>
        <taxon>Chordata</taxon>
        <taxon>Craniata</taxon>
        <taxon>Vertebrata</taxon>
        <taxon>Euteleostomi</taxon>
        <taxon>Actinopterygii</taxon>
        <taxon>Neopterygii</taxon>
        <taxon>Teleostei</taxon>
        <taxon>Anguilliformes</taxon>
        <taxon>Anguillidae</taxon>
        <taxon>Anguilla</taxon>
    </lineage>
</organism>